<dbReference type="PANTHER" id="PTHR32196">
    <property type="entry name" value="ABC TRANSPORTER PERMEASE PROTEIN YPHD-RELATED-RELATED"/>
    <property type="match status" value="1"/>
</dbReference>
<dbReference type="Pfam" id="PF02653">
    <property type="entry name" value="BPD_transp_2"/>
    <property type="match status" value="1"/>
</dbReference>
<keyword evidence="4 6" id="KW-1133">Transmembrane helix</keyword>
<evidence type="ECO:0000256" key="1">
    <source>
        <dbReference type="ARBA" id="ARBA00004651"/>
    </source>
</evidence>
<dbReference type="InterPro" id="IPR001851">
    <property type="entry name" value="ABC_transp_permease"/>
</dbReference>
<protein>
    <submittedName>
        <fullName evidence="7">Ribose ABC transporter permease</fullName>
    </submittedName>
</protein>
<evidence type="ECO:0000256" key="6">
    <source>
        <dbReference type="SAM" id="Phobius"/>
    </source>
</evidence>
<proteinExistence type="predicted"/>
<evidence type="ECO:0000313" key="8">
    <source>
        <dbReference type="Proteomes" id="UP000332515"/>
    </source>
</evidence>
<evidence type="ECO:0000256" key="3">
    <source>
        <dbReference type="ARBA" id="ARBA00022692"/>
    </source>
</evidence>
<feature type="transmembrane region" description="Helical" evidence="6">
    <location>
        <begin position="174"/>
        <end position="195"/>
    </location>
</feature>
<feature type="transmembrane region" description="Helical" evidence="6">
    <location>
        <begin position="108"/>
        <end position="129"/>
    </location>
</feature>
<gene>
    <name evidence="7" type="ORF">F0357_12930</name>
</gene>
<accession>A0A6A7Y471</accession>
<evidence type="ECO:0000313" key="7">
    <source>
        <dbReference type="EMBL" id="MQT13525.1"/>
    </source>
</evidence>
<feature type="transmembrane region" description="Helical" evidence="6">
    <location>
        <begin position="136"/>
        <end position="154"/>
    </location>
</feature>
<comment type="caution">
    <text evidence="7">The sequence shown here is derived from an EMBL/GenBank/DDBJ whole genome shotgun (WGS) entry which is preliminary data.</text>
</comment>
<feature type="transmembrane region" description="Helical" evidence="6">
    <location>
        <begin position="57"/>
        <end position="76"/>
    </location>
</feature>
<keyword evidence="8" id="KW-1185">Reference proteome</keyword>
<name>A0A6A7Y471_9HYPH</name>
<dbReference type="RefSeq" id="WP_153482305.1">
    <property type="nucleotide sequence ID" value="NZ_VWNA01000001.1"/>
</dbReference>
<dbReference type="CDD" id="cd06579">
    <property type="entry name" value="TM_PBP1_transp_AraH_like"/>
    <property type="match status" value="1"/>
</dbReference>
<comment type="subcellular location">
    <subcellularLocation>
        <location evidence="1">Cell membrane</location>
        <topology evidence="1">Multi-pass membrane protein</topology>
    </subcellularLocation>
</comment>
<feature type="transmembrane region" description="Helical" evidence="6">
    <location>
        <begin position="221"/>
        <end position="242"/>
    </location>
</feature>
<dbReference type="GO" id="GO:0022857">
    <property type="term" value="F:transmembrane transporter activity"/>
    <property type="evidence" value="ECO:0007669"/>
    <property type="project" value="InterPro"/>
</dbReference>
<keyword evidence="2" id="KW-1003">Cell membrane</keyword>
<dbReference type="AlphaFoldDB" id="A0A6A7Y471"/>
<evidence type="ECO:0000256" key="4">
    <source>
        <dbReference type="ARBA" id="ARBA00022989"/>
    </source>
</evidence>
<keyword evidence="3 6" id="KW-0812">Transmembrane</keyword>
<feature type="transmembrane region" description="Helical" evidence="6">
    <location>
        <begin position="281"/>
        <end position="300"/>
    </location>
</feature>
<dbReference type="GO" id="GO:0005886">
    <property type="term" value="C:plasma membrane"/>
    <property type="evidence" value="ECO:0007669"/>
    <property type="project" value="UniProtKB-SubCell"/>
</dbReference>
<feature type="transmembrane region" description="Helical" evidence="6">
    <location>
        <begin position="24"/>
        <end position="45"/>
    </location>
</feature>
<sequence>MSQISTGAASAKSSADERRRRMHALIRTVGMLPMLILICIIFAALSGRFLTLQNLSIVMQQAAINTVLASGMTFVILTGGIDLSVGSILAASAMVAVMASLLPDIGLIGIPAALAIGLVFGLANGALIAFLRLPPFIVTLGSLTAVRGVARLLGQDTTVFNPQLPFAFIGNGSLFGVPWLVVIALAVVFLSWIILRRTVLGVHIYAVGGNPDAARLSGIKVWWVLLFVYGMSGLMSGLGGAMSAARLYAANGVQLGVSYELDAIAAVILGGTSFVGGIGSIWGTLIGALIIAVLSNGLILTGVPDVWQYIIKGLIIIGAVALDRYRLSGSART</sequence>
<dbReference type="EMBL" id="VWNA01000001">
    <property type="protein sequence ID" value="MQT13525.1"/>
    <property type="molecule type" value="Genomic_DNA"/>
</dbReference>
<reference evidence="7 8" key="1">
    <citation type="submission" date="2019-09" db="EMBL/GenBank/DDBJ databases">
        <title>Segnochrobactrum spirostomi gen. nov., sp. nov., isolated from the ciliate Spirostomum cf. yagiui and description of a novel family, Segnochrobactraceae fam. nov. within the order Rhizobiales of the class Alphaproteobacteria.</title>
        <authorList>
            <person name="Akter S."/>
            <person name="Shazib S.U.A."/>
            <person name="Shin M.K."/>
        </authorList>
    </citation>
    <scope>NUCLEOTIDE SEQUENCE [LARGE SCALE GENOMIC DNA]</scope>
    <source>
        <strain evidence="7 8">Sp-1</strain>
    </source>
</reference>
<evidence type="ECO:0000256" key="2">
    <source>
        <dbReference type="ARBA" id="ARBA00022475"/>
    </source>
</evidence>
<dbReference type="PANTHER" id="PTHR32196:SF72">
    <property type="entry name" value="RIBOSE IMPORT PERMEASE PROTEIN RBSC"/>
    <property type="match status" value="1"/>
</dbReference>
<evidence type="ECO:0000256" key="5">
    <source>
        <dbReference type="ARBA" id="ARBA00023136"/>
    </source>
</evidence>
<organism evidence="7 8">
    <name type="scientific">Segnochrobactrum spirostomi</name>
    <dbReference type="NCBI Taxonomy" id="2608987"/>
    <lineage>
        <taxon>Bacteria</taxon>
        <taxon>Pseudomonadati</taxon>
        <taxon>Pseudomonadota</taxon>
        <taxon>Alphaproteobacteria</taxon>
        <taxon>Hyphomicrobiales</taxon>
        <taxon>Segnochrobactraceae</taxon>
        <taxon>Segnochrobactrum</taxon>
    </lineage>
</organism>
<keyword evidence="5 6" id="KW-0472">Membrane</keyword>
<dbReference type="Proteomes" id="UP000332515">
    <property type="component" value="Unassembled WGS sequence"/>
</dbReference>